<sequence length="995" mass="112816">MLSGDLQDAINVNLRKRLASLLCLLLLILPVLAYATSAAQSPSQSPADRNHFTIAEQAFIEAHPVLRVHNEMDWPPFNFNENGRPAGYSIDYMNLLAEKTGFRVEYVSGPSWDQFMQMIRDKQIDVMLNIVNTEARRKFLAFTDSYLVAAASIYTRKGGAVVKGLEDLSGKTVVIPKGFFWQELLERHYPDIKLLLVKDSLACLEAVAFGRADATVGMVGVLDFLLQKNFIPNLVLAAQVRDERFASVMNLAVNKENQTLRDILQKGMAQITEDELVTIQRRWGERKAEAAIELTGEEQLFLQNHPAIRAHVEKDYSPFLYMKGGRATGYAVDYVNLLAEKIGIEIYYDLDQSREQAIEELTDRRLALIVAMAESDRHKEYALFTQPFLSTYTGIAIRKGMRDVTDLNALADRRVASVRGYRYDALLKSRFPQMQLVTYGSHVAALEAVAAGEVDAAIMSHPVMRNLIQRNFLSDLTTLPVKDDSALKRSEEAIAIRSDWPILRDILDRALAQLSQEEIDRLKQKWNLELQGGELSDISFTDRERAYLKQRQVVRMCITPDWMPYESVNKQGQVMGMTADFVALLEARLDTRWELVPTTTWGETLEQAKMRACDVITLAAETPERANFLRFTAPYVNFPSVIATRTDELFVESIGQVKDRTLGVVKDYAIGQALRQHYPQLRLVEVESVEDGLEAVRSKAIYGFVGSAPAIGYAIREHGYPDVKIAGKTEFMRELSMAVRNDDPLLFSVIDKAVRAITVEERQKIYTKWISVEYVSGINYLLIGKILLAVLLVLGFFIYQNRRLARFNREIRTANEEAALKHQLLLEKTRELEELSITDRLTQVYNRIKLEEVFGQEIRRAERYGLSFSVIMLDIDGFKQVNDEYGHPTGDKVLVEVANVLKSGIRVTDTLGRWGGEEFFIICPETDREGAFQLAQSLRERMSIHTFPGIERLTASFGVAVYLEGEREHDLVRRVDAALYRAKEAGKNRVEISDG</sequence>
<dbReference type="CDD" id="cd01007">
    <property type="entry name" value="PBP2_BvgS_HisK_like"/>
    <property type="match status" value="2"/>
</dbReference>
<dbReference type="InterPro" id="IPR000160">
    <property type="entry name" value="GGDEF_dom"/>
</dbReference>
<dbReference type="SUPFAM" id="SSF53850">
    <property type="entry name" value="Periplasmic binding protein-like II"/>
    <property type="match status" value="3"/>
</dbReference>
<dbReference type="AlphaFoldDB" id="A0A558DF67"/>
<dbReference type="PROSITE" id="PS50887">
    <property type="entry name" value="GGDEF"/>
    <property type="match status" value="1"/>
</dbReference>
<evidence type="ECO:0000256" key="1">
    <source>
        <dbReference type="ARBA" id="ARBA00001946"/>
    </source>
</evidence>
<evidence type="ECO:0000256" key="3">
    <source>
        <dbReference type="ARBA" id="ARBA00022729"/>
    </source>
</evidence>
<evidence type="ECO:0000313" key="7">
    <source>
        <dbReference type="EMBL" id="TVT59664.1"/>
    </source>
</evidence>
<keyword evidence="4" id="KW-1133">Transmembrane helix</keyword>
<dbReference type="InterPro" id="IPR001638">
    <property type="entry name" value="Solute-binding_3/MltF_N"/>
</dbReference>
<dbReference type="PANTHER" id="PTHR35936:SF32">
    <property type="entry name" value="MEMBRANE-BOUND LYTIC MUREIN TRANSGLYCOSYLASE F"/>
    <property type="match status" value="1"/>
</dbReference>
<dbReference type="EMBL" id="VMRY01000003">
    <property type="protein sequence ID" value="TVT59664.1"/>
    <property type="molecule type" value="Genomic_DNA"/>
</dbReference>
<dbReference type="PANTHER" id="PTHR35936">
    <property type="entry name" value="MEMBRANE-BOUND LYTIC MUREIN TRANSGLYCOSYLASE F"/>
    <property type="match status" value="1"/>
</dbReference>
<dbReference type="InterPro" id="IPR029787">
    <property type="entry name" value="Nucleotide_cyclase"/>
</dbReference>
<gene>
    <name evidence="7" type="ORF">FHK82_01405</name>
</gene>
<evidence type="ECO:0000256" key="2">
    <source>
        <dbReference type="ARBA" id="ARBA00010333"/>
    </source>
</evidence>
<feature type="domain" description="GGDEF" evidence="6">
    <location>
        <begin position="866"/>
        <end position="995"/>
    </location>
</feature>
<comment type="similarity">
    <text evidence="2">Belongs to the bacterial solute-binding protein 3 family.</text>
</comment>
<dbReference type="Pfam" id="PF00497">
    <property type="entry name" value="SBP_bac_3"/>
    <property type="match status" value="3"/>
</dbReference>
<dbReference type="GO" id="GO:0003824">
    <property type="term" value="F:catalytic activity"/>
    <property type="evidence" value="ECO:0007669"/>
    <property type="project" value="UniProtKB-ARBA"/>
</dbReference>
<protein>
    <submittedName>
        <fullName evidence="7">Transporter substrate-binding domain-containing protein</fullName>
    </submittedName>
</protein>
<comment type="caution">
    <text evidence="7">The sequence shown here is derived from an EMBL/GenBank/DDBJ whole genome shotgun (WGS) entry which is preliminary data.</text>
</comment>
<evidence type="ECO:0000313" key="8">
    <source>
        <dbReference type="Proteomes" id="UP000317355"/>
    </source>
</evidence>
<comment type="cofactor">
    <cofactor evidence="1">
        <name>Mg(2+)</name>
        <dbReference type="ChEBI" id="CHEBI:18420"/>
    </cofactor>
</comment>
<dbReference type="SUPFAM" id="SSF55073">
    <property type="entry name" value="Nucleotide cyclase"/>
    <property type="match status" value="1"/>
</dbReference>
<keyword evidence="4" id="KW-0472">Membrane</keyword>
<dbReference type="NCBIfam" id="TIGR00254">
    <property type="entry name" value="GGDEF"/>
    <property type="match status" value="1"/>
</dbReference>
<dbReference type="Gene3D" id="3.30.70.270">
    <property type="match status" value="1"/>
</dbReference>
<evidence type="ECO:0000256" key="5">
    <source>
        <dbReference type="SAM" id="SignalP"/>
    </source>
</evidence>
<proteinExistence type="inferred from homology"/>
<dbReference type="Proteomes" id="UP000317355">
    <property type="component" value="Unassembled WGS sequence"/>
</dbReference>
<feature type="signal peptide" evidence="5">
    <location>
        <begin position="1"/>
        <end position="33"/>
    </location>
</feature>
<dbReference type="CDD" id="cd01949">
    <property type="entry name" value="GGDEF"/>
    <property type="match status" value="1"/>
</dbReference>
<dbReference type="FunFam" id="3.30.70.270:FF:000001">
    <property type="entry name" value="Diguanylate cyclase domain protein"/>
    <property type="match status" value="1"/>
</dbReference>
<dbReference type="SMART" id="SM00267">
    <property type="entry name" value="GGDEF"/>
    <property type="match status" value="1"/>
</dbReference>
<dbReference type="SMART" id="SM00062">
    <property type="entry name" value="PBPb"/>
    <property type="match status" value="3"/>
</dbReference>
<organism evidence="7 8">
    <name type="scientific">Sedimenticola thiotaurini</name>
    <dbReference type="NCBI Taxonomy" id="1543721"/>
    <lineage>
        <taxon>Bacteria</taxon>
        <taxon>Pseudomonadati</taxon>
        <taxon>Pseudomonadota</taxon>
        <taxon>Gammaproteobacteria</taxon>
        <taxon>Chromatiales</taxon>
        <taxon>Sedimenticolaceae</taxon>
        <taxon>Sedimenticola</taxon>
    </lineage>
</organism>
<evidence type="ECO:0000259" key="6">
    <source>
        <dbReference type="PROSITE" id="PS50887"/>
    </source>
</evidence>
<dbReference type="InterPro" id="IPR043128">
    <property type="entry name" value="Rev_trsase/Diguanyl_cyclase"/>
</dbReference>
<feature type="transmembrane region" description="Helical" evidence="4">
    <location>
        <begin position="780"/>
        <end position="799"/>
    </location>
</feature>
<dbReference type="Pfam" id="PF00990">
    <property type="entry name" value="GGDEF"/>
    <property type="match status" value="1"/>
</dbReference>
<keyword evidence="3 5" id="KW-0732">Signal</keyword>
<dbReference type="Gene3D" id="3.40.190.10">
    <property type="entry name" value="Periplasmic binding protein-like II"/>
    <property type="match status" value="6"/>
</dbReference>
<feature type="chain" id="PRO_5021945637" evidence="5">
    <location>
        <begin position="34"/>
        <end position="995"/>
    </location>
</feature>
<reference evidence="7 8" key="1">
    <citation type="submission" date="2019-07" db="EMBL/GenBank/DDBJ databases">
        <title>The pathways for chlorine oxyanion respiration interact through the shared metabolite chlorate.</title>
        <authorList>
            <person name="Barnum T.P."/>
            <person name="Cheng Y."/>
            <person name="Hill K.A."/>
            <person name="Lucas L.N."/>
            <person name="Carlson H.K."/>
            <person name="Coates J.D."/>
        </authorList>
    </citation>
    <scope>NUCLEOTIDE SEQUENCE [LARGE SCALE GENOMIC DNA]</scope>
    <source>
        <strain evidence="7">BK-3</strain>
    </source>
</reference>
<evidence type="ECO:0000256" key="4">
    <source>
        <dbReference type="SAM" id="Phobius"/>
    </source>
</evidence>
<accession>A0A558DF67</accession>
<dbReference type="CDD" id="cd13708">
    <property type="entry name" value="PBP2_BvgS_like_1"/>
    <property type="match status" value="1"/>
</dbReference>
<keyword evidence="4" id="KW-0812">Transmembrane</keyword>
<name>A0A558DF67_9GAMM</name>